<feature type="transmembrane region" description="Helical" evidence="1">
    <location>
        <begin position="220"/>
        <end position="242"/>
    </location>
</feature>
<comment type="caution">
    <text evidence="3">The sequence shown here is derived from an EMBL/GenBank/DDBJ whole genome shotgun (WGS) entry which is preliminary data.</text>
</comment>
<dbReference type="EMBL" id="BOOF01000002">
    <property type="protein sequence ID" value="GIH59654.1"/>
    <property type="molecule type" value="Genomic_DNA"/>
</dbReference>
<sequence length="337" mass="35503">MTDPHDRSVTGFRTRFLLAVSAWAVLVAAVLVAVPLAFADRLPDPLATHWGPSGRPDGSMPFAAFVLVLVVLWVVVAGVGAGVGARARTLVRRTPRAWYCAGLAWAGGLMVVTQAFTIAANLDRGDWTRAAGMSWQVVVIVAAPIALGALGRLAGLRGPDVPPAPPRTRPRIDLDPGKRPVWVSTTTAPWAAWLAIVALAAAVALAGTALSGLFPGGWRAVVPLAVVGVVGTVLSSVSVRVVPEALTVSVGPLRWPSRRVRLDRVERAWVEERYPAQVGGWGYRGLPGRATIMIRGGECLVVRYTSGGRLAISVDDAEAGAALLNALIARQRPSVER</sequence>
<keyword evidence="1" id="KW-0812">Transmembrane</keyword>
<protein>
    <recommendedName>
        <fullName evidence="2">DUF1648 domain-containing protein</fullName>
    </recommendedName>
</protein>
<keyword evidence="4" id="KW-1185">Reference proteome</keyword>
<reference evidence="3 4" key="1">
    <citation type="submission" date="2021-01" db="EMBL/GenBank/DDBJ databases">
        <title>Whole genome shotgun sequence of Microbispora siamensis NBRC 104113.</title>
        <authorList>
            <person name="Komaki H."/>
            <person name="Tamura T."/>
        </authorList>
    </citation>
    <scope>NUCLEOTIDE SEQUENCE [LARGE SCALE GENOMIC DNA]</scope>
    <source>
        <strain evidence="3 4">NBRC 104113</strain>
    </source>
</reference>
<feature type="transmembrane region" description="Helical" evidence="1">
    <location>
        <begin position="63"/>
        <end position="85"/>
    </location>
</feature>
<evidence type="ECO:0000259" key="2">
    <source>
        <dbReference type="Pfam" id="PF07853"/>
    </source>
</evidence>
<dbReference type="Proteomes" id="UP000660454">
    <property type="component" value="Unassembled WGS sequence"/>
</dbReference>
<feature type="transmembrane region" description="Helical" evidence="1">
    <location>
        <begin position="97"/>
        <end position="120"/>
    </location>
</feature>
<dbReference type="InterPro" id="IPR012867">
    <property type="entry name" value="DUF1648"/>
</dbReference>
<feature type="transmembrane region" description="Helical" evidence="1">
    <location>
        <begin position="132"/>
        <end position="150"/>
    </location>
</feature>
<evidence type="ECO:0000313" key="4">
    <source>
        <dbReference type="Proteomes" id="UP000660454"/>
    </source>
</evidence>
<accession>A0ABQ4GE21</accession>
<proteinExistence type="predicted"/>
<keyword evidence="1" id="KW-1133">Transmembrane helix</keyword>
<gene>
    <name evidence="3" type="ORF">Msi02_04710</name>
</gene>
<name>A0ABQ4GE21_9ACTN</name>
<dbReference type="RefSeq" id="WP_204046832.1">
    <property type="nucleotide sequence ID" value="NZ_BOOF01000002.1"/>
</dbReference>
<feature type="domain" description="DUF1648" evidence="2">
    <location>
        <begin position="27"/>
        <end position="71"/>
    </location>
</feature>
<dbReference type="Pfam" id="PF07853">
    <property type="entry name" value="DUF1648"/>
    <property type="match status" value="1"/>
</dbReference>
<keyword evidence="1" id="KW-0472">Membrane</keyword>
<evidence type="ECO:0000313" key="3">
    <source>
        <dbReference type="EMBL" id="GIH59654.1"/>
    </source>
</evidence>
<organism evidence="3 4">
    <name type="scientific">Microbispora siamensis</name>
    <dbReference type="NCBI Taxonomy" id="564413"/>
    <lineage>
        <taxon>Bacteria</taxon>
        <taxon>Bacillati</taxon>
        <taxon>Actinomycetota</taxon>
        <taxon>Actinomycetes</taxon>
        <taxon>Streptosporangiales</taxon>
        <taxon>Streptosporangiaceae</taxon>
        <taxon>Microbispora</taxon>
    </lineage>
</organism>
<evidence type="ECO:0000256" key="1">
    <source>
        <dbReference type="SAM" id="Phobius"/>
    </source>
</evidence>
<feature type="transmembrane region" description="Helical" evidence="1">
    <location>
        <begin position="190"/>
        <end position="214"/>
    </location>
</feature>